<proteinExistence type="predicted"/>
<evidence type="ECO:0000313" key="2">
    <source>
        <dbReference type="EMBL" id="CUO80943.1"/>
    </source>
</evidence>
<evidence type="ECO:0008006" key="4">
    <source>
        <dbReference type="Google" id="ProtNLM"/>
    </source>
</evidence>
<feature type="chain" id="PRO_5008023870" description="Fimbrillin family protein" evidence="1">
    <location>
        <begin position="22"/>
        <end position="464"/>
    </location>
</feature>
<gene>
    <name evidence="2" type="ORF">ERS852397_02844</name>
</gene>
<dbReference type="InterPro" id="IPR025049">
    <property type="entry name" value="Mfa-like_1"/>
</dbReference>
<protein>
    <recommendedName>
        <fullName evidence="4">Fimbrillin family protein</fullName>
    </recommendedName>
</protein>
<dbReference type="PROSITE" id="PS51257">
    <property type="entry name" value="PROKAR_LIPOPROTEIN"/>
    <property type="match status" value="1"/>
</dbReference>
<dbReference type="Proteomes" id="UP000095517">
    <property type="component" value="Unassembled WGS sequence"/>
</dbReference>
<feature type="signal peptide" evidence="1">
    <location>
        <begin position="1"/>
        <end position="21"/>
    </location>
</feature>
<dbReference type="CDD" id="cd13120">
    <property type="entry name" value="BF2867_like_N"/>
    <property type="match status" value="1"/>
</dbReference>
<accession>A0A174I170</accession>
<reference evidence="2 3" key="1">
    <citation type="submission" date="2015-09" db="EMBL/GenBank/DDBJ databases">
        <authorList>
            <consortium name="Pathogen Informatics"/>
        </authorList>
    </citation>
    <scope>NUCLEOTIDE SEQUENCE [LARGE SCALE GENOMIC DNA]</scope>
    <source>
        <strain evidence="2 3">2789STDY5608840</strain>
    </source>
</reference>
<dbReference type="AlphaFoldDB" id="A0A174I170"/>
<name>A0A174I170_9BACE</name>
<keyword evidence="1" id="KW-0732">Signal</keyword>
<dbReference type="RefSeq" id="WP_055279414.1">
    <property type="nucleotide sequence ID" value="NZ_CABIXA010000017.1"/>
</dbReference>
<organism evidence="2 3">
    <name type="scientific">Bacteroides finegoldii</name>
    <dbReference type="NCBI Taxonomy" id="338188"/>
    <lineage>
        <taxon>Bacteria</taxon>
        <taxon>Pseudomonadati</taxon>
        <taxon>Bacteroidota</taxon>
        <taxon>Bacteroidia</taxon>
        <taxon>Bacteroidales</taxon>
        <taxon>Bacteroidaceae</taxon>
        <taxon>Bacteroides</taxon>
    </lineage>
</organism>
<evidence type="ECO:0000256" key="1">
    <source>
        <dbReference type="SAM" id="SignalP"/>
    </source>
</evidence>
<dbReference type="EMBL" id="CYZH01000017">
    <property type="protein sequence ID" value="CUO80943.1"/>
    <property type="molecule type" value="Genomic_DNA"/>
</dbReference>
<sequence>MKKIFLYAMMTAGVLASCSQSDEGNNGYDNPLEPSADAILISAVSPSIAVDASTRSQGSVGADGANLTNKWDGQELHMFAFPKNATTGETIDEKITQDHAYAPLFNNVAIAKDGVSATIEWADGKTVYFPRNGAYDFFGYYADDATTGNPTVEAMKGTNVCYVPFTIDGSQDLMTAKAALTDEDKTKLDAADYNKAYSSYTARKNVQPNMKFEHLLTRLVFNIKGQGDAKPEEVYVRSIKVKSQSTGKLVFAYSNPDNKGIAWNGPEEFLALQERTKDENNNKIMQLLDKARWENTFDLYAKNPDGSYKFQKKATLIAEQSDLSDILGKYHASAKNLSANLVGEALLVNPGVEKYELEVEVMQYYDADGNLIPAPEDPKDYYTDADKRYYKYGGDEKNPFVLNANEVKKTGSTESAGIDKFEASASYNVTIAVYGLQQVLITAELGEWKDGGDIEVNPDDKFNE</sequence>
<evidence type="ECO:0000313" key="3">
    <source>
        <dbReference type="Proteomes" id="UP000095517"/>
    </source>
</evidence>
<dbReference type="Pfam" id="PF13149">
    <property type="entry name" value="Mfa_like_1"/>
    <property type="match status" value="1"/>
</dbReference>
<dbReference type="STRING" id="338188.ERS852397_02844"/>